<feature type="transmembrane region" description="Helical" evidence="1">
    <location>
        <begin position="112"/>
        <end position="131"/>
    </location>
</feature>
<dbReference type="STRING" id="337451.A0A443PD98"/>
<keyword evidence="1" id="KW-1133">Transmembrane helix</keyword>
<comment type="caution">
    <text evidence="2">The sequence shown here is derived from an EMBL/GenBank/DDBJ whole genome shotgun (WGS) entry which is preliminary data.</text>
</comment>
<proteinExistence type="predicted"/>
<keyword evidence="1" id="KW-0472">Membrane</keyword>
<feature type="transmembrane region" description="Helical" evidence="1">
    <location>
        <begin position="28"/>
        <end position="52"/>
    </location>
</feature>
<dbReference type="OrthoDB" id="1922901at2759"/>
<evidence type="ECO:0000313" key="2">
    <source>
        <dbReference type="EMBL" id="RWR88756.1"/>
    </source>
</evidence>
<gene>
    <name evidence="2" type="ORF">CKAN_01779300</name>
</gene>
<evidence type="ECO:0000313" key="3">
    <source>
        <dbReference type="Proteomes" id="UP000283530"/>
    </source>
</evidence>
<organism evidence="2 3">
    <name type="scientific">Cinnamomum micranthum f. kanehirae</name>
    <dbReference type="NCBI Taxonomy" id="337451"/>
    <lineage>
        <taxon>Eukaryota</taxon>
        <taxon>Viridiplantae</taxon>
        <taxon>Streptophyta</taxon>
        <taxon>Embryophyta</taxon>
        <taxon>Tracheophyta</taxon>
        <taxon>Spermatophyta</taxon>
        <taxon>Magnoliopsida</taxon>
        <taxon>Magnoliidae</taxon>
        <taxon>Laurales</taxon>
        <taxon>Lauraceae</taxon>
        <taxon>Cinnamomum</taxon>
    </lineage>
</organism>
<keyword evidence="1" id="KW-0812">Transmembrane</keyword>
<dbReference type="EMBL" id="QPKB01000007">
    <property type="protein sequence ID" value="RWR88756.1"/>
    <property type="molecule type" value="Genomic_DNA"/>
</dbReference>
<dbReference type="Proteomes" id="UP000283530">
    <property type="component" value="Unassembled WGS sequence"/>
</dbReference>
<evidence type="ECO:0000256" key="1">
    <source>
        <dbReference type="SAM" id="Phobius"/>
    </source>
</evidence>
<accession>A0A443PD98</accession>
<feature type="transmembrane region" description="Helical" evidence="1">
    <location>
        <begin position="72"/>
        <end position="92"/>
    </location>
</feature>
<feature type="transmembrane region" description="Helical" evidence="1">
    <location>
        <begin position="143"/>
        <end position="163"/>
    </location>
</feature>
<dbReference type="AlphaFoldDB" id="A0A443PD98"/>
<sequence>MGFKPLVWYCRPVDNGFWAKSVENAFGVYTPCGIDTLVVCVSHLVLMGLCCYRIWRTRTDLTVKRFCLKSPYYNYMLGLLAAYCTAEPLFRLVMGLSTTNVDGQTGLAPFEIVSLFIEALAWCFTLLMIGLETKVYICEFRWYVRFGVIYILVGEAVMLNLVLSVKDYLNQ</sequence>
<keyword evidence="3" id="KW-1185">Reference proteome</keyword>
<name>A0A443PD98_9MAGN</name>
<protein>
    <submittedName>
        <fullName evidence="2">ABC transporter C family member 2</fullName>
    </submittedName>
</protein>
<reference evidence="2 3" key="1">
    <citation type="journal article" date="2019" name="Nat. Plants">
        <title>Stout camphor tree genome fills gaps in understanding of flowering plant genome evolution.</title>
        <authorList>
            <person name="Chaw S.M."/>
            <person name="Liu Y.C."/>
            <person name="Wu Y.W."/>
            <person name="Wang H.Y."/>
            <person name="Lin C.I."/>
            <person name="Wu C.S."/>
            <person name="Ke H.M."/>
            <person name="Chang L.Y."/>
            <person name="Hsu C.Y."/>
            <person name="Yang H.T."/>
            <person name="Sudianto E."/>
            <person name="Hsu M.H."/>
            <person name="Wu K.P."/>
            <person name="Wang L.N."/>
            <person name="Leebens-Mack J.H."/>
            <person name="Tsai I.J."/>
        </authorList>
    </citation>
    <scope>NUCLEOTIDE SEQUENCE [LARGE SCALE GENOMIC DNA]</scope>
    <source>
        <strain evidence="3">cv. Chaw 1501</strain>
        <tissue evidence="2">Young leaves</tissue>
    </source>
</reference>